<name>A0ABW0MD42_9BURK</name>
<keyword evidence="2" id="KW-1185">Reference proteome</keyword>
<gene>
    <name evidence="1" type="ORF">ACFPM8_12765</name>
</gene>
<dbReference type="Pfam" id="PF22817">
    <property type="entry name" value="ApeP-like"/>
    <property type="match status" value="1"/>
</dbReference>
<organism evidence="1 2">
    <name type="scientific">Paraherbaspirillum soli</name>
    <dbReference type="NCBI Taxonomy" id="631222"/>
    <lineage>
        <taxon>Bacteria</taxon>
        <taxon>Pseudomonadati</taxon>
        <taxon>Pseudomonadota</taxon>
        <taxon>Betaproteobacteria</taxon>
        <taxon>Burkholderiales</taxon>
        <taxon>Oxalobacteraceae</taxon>
        <taxon>Paraherbaspirillum</taxon>
    </lineage>
</organism>
<evidence type="ECO:0000313" key="1">
    <source>
        <dbReference type="EMBL" id="MFC5474826.1"/>
    </source>
</evidence>
<proteinExistence type="predicted"/>
<dbReference type="Proteomes" id="UP001596045">
    <property type="component" value="Unassembled WGS sequence"/>
</dbReference>
<dbReference type="RefSeq" id="WP_378997935.1">
    <property type="nucleotide sequence ID" value="NZ_JBHSMT010000023.1"/>
</dbReference>
<dbReference type="InterPro" id="IPR029069">
    <property type="entry name" value="HotDog_dom_sf"/>
</dbReference>
<dbReference type="SUPFAM" id="SSF54637">
    <property type="entry name" value="Thioesterase/thiol ester dehydrase-isomerase"/>
    <property type="match status" value="1"/>
</dbReference>
<dbReference type="Gene3D" id="3.10.129.10">
    <property type="entry name" value="Hotdog Thioesterase"/>
    <property type="match status" value="1"/>
</dbReference>
<evidence type="ECO:0000313" key="2">
    <source>
        <dbReference type="Proteomes" id="UP001596045"/>
    </source>
</evidence>
<dbReference type="InterPro" id="IPR016776">
    <property type="entry name" value="ApeP-like_dehydratase"/>
</dbReference>
<sequence>MMALHSNKRMDERLPDELPAIRGLLPHSGVMVLLDRLLAVGPESLCAEVTIRQDSLFCGEFGVGAWVGVEYMAQAIAAYAGHAAQLRGDAVKVGFLLGTRRYDARCSYFAPGSVLQVHVQRVLQADNGIGSFECHIADGQTQLASATITVFQPADVTVFLEGSAE</sequence>
<reference evidence="2" key="1">
    <citation type="journal article" date="2019" name="Int. J. Syst. Evol. Microbiol.">
        <title>The Global Catalogue of Microorganisms (GCM) 10K type strain sequencing project: providing services to taxonomists for standard genome sequencing and annotation.</title>
        <authorList>
            <consortium name="The Broad Institute Genomics Platform"/>
            <consortium name="The Broad Institute Genome Sequencing Center for Infectious Disease"/>
            <person name="Wu L."/>
            <person name="Ma J."/>
        </authorList>
    </citation>
    <scope>NUCLEOTIDE SEQUENCE [LARGE SCALE GENOMIC DNA]</scope>
    <source>
        <strain evidence="2">JCM 17066</strain>
    </source>
</reference>
<dbReference type="PIRSF" id="PIRSF020565">
    <property type="entry name" value="3Ho_Ac_ACP_DH_prd"/>
    <property type="match status" value="1"/>
</dbReference>
<accession>A0ABW0MD42</accession>
<dbReference type="EMBL" id="JBHSMT010000023">
    <property type="protein sequence ID" value="MFC5474826.1"/>
    <property type="molecule type" value="Genomic_DNA"/>
</dbReference>
<comment type="caution">
    <text evidence="1">The sequence shown here is derived from an EMBL/GenBank/DDBJ whole genome shotgun (WGS) entry which is preliminary data.</text>
</comment>
<protein>
    <submittedName>
        <fullName evidence="1">3-hydroxylacyl-ACP dehydratase</fullName>
    </submittedName>
</protein>